<feature type="domain" description="CAAX prenyl protease 2/Lysostaphin resistance protein A-like" evidence="1">
    <location>
        <begin position="29"/>
        <end position="86"/>
    </location>
</feature>
<evidence type="ECO:0000259" key="1">
    <source>
        <dbReference type="Pfam" id="PF02517"/>
    </source>
</evidence>
<reference evidence="2 3" key="1">
    <citation type="submission" date="2015-07" db="EMBL/GenBank/DDBJ databases">
        <title>Draft genome sequence of the Amantichitinum ursilacus IGB-41, a new chitin-degrading bacterium.</title>
        <authorList>
            <person name="Kirstahler P."/>
            <person name="Guenther M."/>
            <person name="Grumaz C."/>
            <person name="Rupp S."/>
            <person name="Zibek S."/>
            <person name="Sohn K."/>
        </authorList>
    </citation>
    <scope>NUCLEOTIDE SEQUENCE [LARGE SCALE GENOMIC DNA]</scope>
    <source>
        <strain evidence="2 3">IGB-41</strain>
    </source>
</reference>
<dbReference type="EMBL" id="LAQT01000009">
    <property type="protein sequence ID" value="KPC52558.1"/>
    <property type="molecule type" value="Genomic_DNA"/>
</dbReference>
<dbReference type="InterPro" id="IPR003675">
    <property type="entry name" value="Rce1/LyrA-like_dom"/>
</dbReference>
<comment type="caution">
    <text evidence="2">The sequence shown here is derived from an EMBL/GenBank/DDBJ whole genome shotgun (WGS) entry which is preliminary data.</text>
</comment>
<name>A0A0N0XJR8_9NEIS</name>
<protein>
    <submittedName>
        <fullName evidence="2">CAAX amino terminal protease self-immunity</fullName>
    </submittedName>
</protein>
<dbReference type="Proteomes" id="UP000037939">
    <property type="component" value="Unassembled WGS sequence"/>
</dbReference>
<proteinExistence type="predicted"/>
<dbReference type="GO" id="GO:0080120">
    <property type="term" value="P:CAAX-box protein maturation"/>
    <property type="evidence" value="ECO:0007669"/>
    <property type="project" value="UniProtKB-ARBA"/>
</dbReference>
<sequence>MLAGFSADIGIYDLTNDSRENIINALPDLIIVGPLIETILCQALPYEILKKFTPKIWILILSAITFGLLHFEGKTAMILLATLDGLF</sequence>
<keyword evidence="2" id="KW-0378">Hydrolase</keyword>
<keyword evidence="2" id="KW-0645">Protease</keyword>
<accession>A0A0N0XJR8</accession>
<dbReference type="GO" id="GO:0004175">
    <property type="term" value="F:endopeptidase activity"/>
    <property type="evidence" value="ECO:0007669"/>
    <property type="project" value="UniProtKB-ARBA"/>
</dbReference>
<evidence type="ECO:0000313" key="2">
    <source>
        <dbReference type="EMBL" id="KPC52558.1"/>
    </source>
</evidence>
<dbReference type="Pfam" id="PF02517">
    <property type="entry name" value="Rce1-like"/>
    <property type="match status" value="1"/>
</dbReference>
<dbReference type="GO" id="GO:0006508">
    <property type="term" value="P:proteolysis"/>
    <property type="evidence" value="ECO:0007669"/>
    <property type="project" value="UniProtKB-KW"/>
</dbReference>
<dbReference type="AlphaFoldDB" id="A0A0N0XJR8"/>
<evidence type="ECO:0000313" key="3">
    <source>
        <dbReference type="Proteomes" id="UP000037939"/>
    </source>
</evidence>
<keyword evidence="3" id="KW-1185">Reference proteome</keyword>
<organism evidence="2 3">
    <name type="scientific">Amantichitinum ursilacus</name>
    <dbReference type="NCBI Taxonomy" id="857265"/>
    <lineage>
        <taxon>Bacteria</taxon>
        <taxon>Pseudomonadati</taxon>
        <taxon>Pseudomonadota</taxon>
        <taxon>Betaproteobacteria</taxon>
        <taxon>Neisseriales</taxon>
        <taxon>Chitinibacteraceae</taxon>
        <taxon>Amantichitinum</taxon>
    </lineage>
</organism>
<gene>
    <name evidence="2" type="ORF">WG78_11960</name>
</gene>